<dbReference type="HOGENOM" id="CLU_507652_0_0_1"/>
<feature type="region of interest" description="Disordered" evidence="1">
    <location>
        <begin position="36"/>
        <end position="55"/>
    </location>
</feature>
<dbReference type="RefSeq" id="XP_002297464.1">
    <property type="nucleotide sequence ID" value="XM_002297428.1"/>
</dbReference>
<evidence type="ECO:0000313" key="3">
    <source>
        <dbReference type="Proteomes" id="UP000001449"/>
    </source>
</evidence>
<protein>
    <submittedName>
        <fullName evidence="2">Uncharacterized protein</fullName>
    </submittedName>
</protein>
<sequence>MSNANVNPDEAAAATSLATLSTLNGTMLTTMKMATTTTPFSKPNKPKKNATTAAKGKRGAMVDRIYSLYNLFFILERKIILRKMGDSNPEPTSTDRVVYEGYDDIIAAIPPLPPRYQSLTDLPRDWFIHTKTKAPRSHKKTHGLLSFNEIARLVSDNWAKVDVETLTFLKDINAMMRSRHQELKLKLVEGVAGALLKTYAKGQAKEMNRLLDTVSTPAGEQNEAVVRSDIAIRNKRGEVEGMKATMVKSMSTESMSQSQVVRQQNQHQHQRRRMLLIDRYRAHQLASHDCDPTKMLLSRISNQDNAIIRNRSRADADVLHSSHFLEGSSKRYHPSRYNPHSSAADMTMHSNGVSAMPPMYSASADYANHPYSSLPLCQSTSSASSGLGAHQMSGNQGMEHYDTSGMSAAARASYDRLSSIEQEVRTIKQCLAGRSRGAGLPSHRSSHLHSSTMQMMQSHPPYHSRPTTENNIVHVPVVDISMQSYPPYHSRPTTENNIIHVPVVDIFIPVCGTASEATTQASTSLSEETVSTASDTAITTGEVTSLTGDDDRNAAEDLFEVLKERAEREAEEFMNKFHGRRS</sequence>
<dbReference type="AlphaFoldDB" id="B8LEK7"/>
<name>B8LEK7_THAPS</name>
<dbReference type="EMBL" id="DS999443">
    <property type="protein sequence ID" value="EED86240.1"/>
    <property type="molecule type" value="Genomic_DNA"/>
</dbReference>
<dbReference type="PaxDb" id="35128-Thapsdraft1871"/>
<dbReference type="Proteomes" id="UP000001449">
    <property type="component" value="Unassembled WGS sequence"/>
</dbReference>
<dbReference type="InParanoid" id="B8LEK7"/>
<dbReference type="GeneID" id="7446042"/>
<keyword evidence="3" id="KW-1185">Reference proteome</keyword>
<reference evidence="2 3" key="1">
    <citation type="journal article" date="2004" name="Science">
        <title>The genome of the diatom Thalassiosira pseudonana: ecology, evolution, and metabolism.</title>
        <authorList>
            <person name="Armbrust E.V."/>
            <person name="Berges J.A."/>
            <person name="Bowler C."/>
            <person name="Green B.R."/>
            <person name="Martinez D."/>
            <person name="Putnam N.H."/>
            <person name="Zhou S."/>
            <person name="Allen A.E."/>
            <person name="Apt K.E."/>
            <person name="Bechner M."/>
            <person name="Brzezinski M.A."/>
            <person name="Chaal B.K."/>
            <person name="Chiovitti A."/>
            <person name="Davis A.K."/>
            <person name="Demarest M.S."/>
            <person name="Detter J.C."/>
            <person name="Glavina T."/>
            <person name="Goodstein D."/>
            <person name="Hadi M.Z."/>
            <person name="Hellsten U."/>
            <person name="Hildebrand M."/>
            <person name="Jenkins B.D."/>
            <person name="Jurka J."/>
            <person name="Kapitonov V.V."/>
            <person name="Kroger N."/>
            <person name="Lau W.W."/>
            <person name="Lane T.W."/>
            <person name="Larimer F.W."/>
            <person name="Lippmeier J.C."/>
            <person name="Lucas S."/>
            <person name="Medina M."/>
            <person name="Montsant A."/>
            <person name="Obornik M."/>
            <person name="Parker M.S."/>
            <person name="Palenik B."/>
            <person name="Pazour G.J."/>
            <person name="Richardson P.M."/>
            <person name="Rynearson T.A."/>
            <person name="Saito M.A."/>
            <person name="Schwartz D.C."/>
            <person name="Thamatrakoln K."/>
            <person name="Valentin K."/>
            <person name="Vardi A."/>
            <person name="Wilkerson F.P."/>
            <person name="Rokhsar D.S."/>
        </authorList>
    </citation>
    <scope>NUCLEOTIDE SEQUENCE [LARGE SCALE GENOMIC DNA]</scope>
    <source>
        <strain evidence="2 3">CCMP1335</strain>
    </source>
</reference>
<organism evidence="2 3">
    <name type="scientific">Thalassiosira pseudonana</name>
    <name type="common">Marine diatom</name>
    <name type="synonym">Cyclotella nana</name>
    <dbReference type="NCBI Taxonomy" id="35128"/>
    <lineage>
        <taxon>Eukaryota</taxon>
        <taxon>Sar</taxon>
        <taxon>Stramenopiles</taxon>
        <taxon>Ochrophyta</taxon>
        <taxon>Bacillariophyta</taxon>
        <taxon>Coscinodiscophyceae</taxon>
        <taxon>Thalassiosirophycidae</taxon>
        <taxon>Thalassiosirales</taxon>
        <taxon>Thalassiosiraceae</taxon>
        <taxon>Thalassiosira</taxon>
    </lineage>
</organism>
<evidence type="ECO:0000256" key="1">
    <source>
        <dbReference type="SAM" id="MobiDB-lite"/>
    </source>
</evidence>
<dbReference type="eggNOG" id="ENOG502TA3T">
    <property type="taxonomic scope" value="Eukaryota"/>
</dbReference>
<evidence type="ECO:0000313" key="2">
    <source>
        <dbReference type="EMBL" id="EED86240.1"/>
    </source>
</evidence>
<gene>
    <name evidence="2" type="ORF">THAPSDRAFT_bd1871</name>
</gene>
<dbReference type="KEGG" id="tps:THAPSDRAFT_bd1871"/>
<proteinExistence type="predicted"/>
<accession>B8LEK7</accession>
<reference evidence="2 3" key="2">
    <citation type="journal article" date="2008" name="Nature">
        <title>The Phaeodactylum genome reveals the evolutionary history of diatom genomes.</title>
        <authorList>
            <person name="Bowler C."/>
            <person name="Allen A.E."/>
            <person name="Badger J.H."/>
            <person name="Grimwood J."/>
            <person name="Jabbari K."/>
            <person name="Kuo A."/>
            <person name="Maheswari U."/>
            <person name="Martens C."/>
            <person name="Maumus F."/>
            <person name="Otillar R.P."/>
            <person name="Rayko E."/>
            <person name="Salamov A."/>
            <person name="Vandepoele K."/>
            <person name="Beszteri B."/>
            <person name="Gruber A."/>
            <person name="Heijde M."/>
            <person name="Katinka M."/>
            <person name="Mock T."/>
            <person name="Valentin K."/>
            <person name="Verret F."/>
            <person name="Berges J.A."/>
            <person name="Brownlee C."/>
            <person name="Cadoret J.P."/>
            <person name="Chiovitti A."/>
            <person name="Choi C.J."/>
            <person name="Coesel S."/>
            <person name="De Martino A."/>
            <person name="Detter J.C."/>
            <person name="Durkin C."/>
            <person name="Falciatore A."/>
            <person name="Fournet J."/>
            <person name="Haruta M."/>
            <person name="Huysman M.J."/>
            <person name="Jenkins B.D."/>
            <person name="Jiroutova K."/>
            <person name="Jorgensen R.E."/>
            <person name="Joubert Y."/>
            <person name="Kaplan A."/>
            <person name="Kroger N."/>
            <person name="Kroth P.G."/>
            <person name="La Roche J."/>
            <person name="Lindquist E."/>
            <person name="Lommer M."/>
            <person name="Martin-Jezequel V."/>
            <person name="Lopez P.J."/>
            <person name="Lucas S."/>
            <person name="Mangogna M."/>
            <person name="McGinnis K."/>
            <person name="Medlin L.K."/>
            <person name="Montsant A."/>
            <person name="Oudot-Le Secq M.P."/>
            <person name="Napoli C."/>
            <person name="Obornik M."/>
            <person name="Parker M.S."/>
            <person name="Petit J.L."/>
            <person name="Porcel B.M."/>
            <person name="Poulsen N."/>
            <person name="Robison M."/>
            <person name="Rychlewski L."/>
            <person name="Rynearson T.A."/>
            <person name="Schmutz J."/>
            <person name="Shapiro H."/>
            <person name="Siaut M."/>
            <person name="Stanley M."/>
            <person name="Sussman M.R."/>
            <person name="Taylor A.R."/>
            <person name="Vardi A."/>
            <person name="von Dassow P."/>
            <person name="Vyverman W."/>
            <person name="Willis A."/>
            <person name="Wyrwicz L.S."/>
            <person name="Rokhsar D.S."/>
            <person name="Weissenbach J."/>
            <person name="Armbrust E.V."/>
            <person name="Green B.R."/>
            <person name="Van de Peer Y."/>
            <person name="Grigoriev I.V."/>
        </authorList>
    </citation>
    <scope>NUCLEOTIDE SEQUENCE [LARGE SCALE GENOMIC DNA]</scope>
    <source>
        <strain evidence="2 3">CCMP1335</strain>
    </source>
</reference>